<organism evidence="1 2">
    <name type="scientific">Melastoma candidum</name>
    <dbReference type="NCBI Taxonomy" id="119954"/>
    <lineage>
        <taxon>Eukaryota</taxon>
        <taxon>Viridiplantae</taxon>
        <taxon>Streptophyta</taxon>
        <taxon>Embryophyta</taxon>
        <taxon>Tracheophyta</taxon>
        <taxon>Spermatophyta</taxon>
        <taxon>Magnoliopsida</taxon>
        <taxon>eudicotyledons</taxon>
        <taxon>Gunneridae</taxon>
        <taxon>Pentapetalae</taxon>
        <taxon>rosids</taxon>
        <taxon>malvids</taxon>
        <taxon>Myrtales</taxon>
        <taxon>Melastomataceae</taxon>
        <taxon>Melastomatoideae</taxon>
        <taxon>Melastomateae</taxon>
        <taxon>Melastoma</taxon>
    </lineage>
</organism>
<name>A0ACB9MJX6_9MYRT</name>
<accession>A0ACB9MJX6</accession>
<proteinExistence type="predicted"/>
<dbReference type="EMBL" id="CM042888">
    <property type="protein sequence ID" value="KAI4324400.1"/>
    <property type="molecule type" value="Genomic_DNA"/>
</dbReference>
<comment type="caution">
    <text evidence="1">The sequence shown here is derived from an EMBL/GenBank/DDBJ whole genome shotgun (WGS) entry which is preliminary data.</text>
</comment>
<dbReference type="Proteomes" id="UP001057402">
    <property type="component" value="Chromosome 9"/>
</dbReference>
<sequence>MILSWNVRGFNDPLHIKEVSHLVNMYNVPIVGLYKTKLRKSLEVVNHAMFHQQWSYVTTYGSNGIGRMKVCWDTRRCNLTIVSQGNQWIHVWVEIFEEPKQFFLTFVYGSIDSAERMDLWNFLLATGSMTQPWGILGDFNAVRSQEERVGGREKWRESDNVLNRVLYSLGMDDLRGVGCSFTWSNRRSPPIVAKLDRVVINKEWIEAFRLSEAHFLAPTTSDHSPCLLRLSPSKRKAGAFKFFDFWRSHPGYGEALARGWSMEYTSLHMFRLCCRLKDLKCELKSLNRNHLSDISNRVDRARIELEALQMESLLGKPNIEEEKSAMAKFNKLARMEESFYKQKARATWLKLGDRNTSYFHSEVNRRANWNAITLLELPNGERITEQESIREEVVKHFQTILTRKDGGCQEVSVVGKLLKCSIASDHHAVLTQEVTSREIKETIFSMPSEKARARMVLLLSFINLHGAHLGLM</sequence>
<reference evidence="2" key="1">
    <citation type="journal article" date="2023" name="Front. Plant Sci.">
        <title>Chromosomal-level genome assembly of Melastoma candidum provides insights into trichome evolution.</title>
        <authorList>
            <person name="Zhong Y."/>
            <person name="Wu W."/>
            <person name="Sun C."/>
            <person name="Zou P."/>
            <person name="Liu Y."/>
            <person name="Dai S."/>
            <person name="Zhou R."/>
        </authorList>
    </citation>
    <scope>NUCLEOTIDE SEQUENCE [LARGE SCALE GENOMIC DNA]</scope>
</reference>
<protein>
    <submittedName>
        <fullName evidence="1">Uncharacterized protein</fullName>
    </submittedName>
</protein>
<keyword evidence="2" id="KW-1185">Reference proteome</keyword>
<evidence type="ECO:0000313" key="2">
    <source>
        <dbReference type="Proteomes" id="UP001057402"/>
    </source>
</evidence>
<gene>
    <name evidence="1" type="ORF">MLD38_029895</name>
</gene>
<evidence type="ECO:0000313" key="1">
    <source>
        <dbReference type="EMBL" id="KAI4324400.1"/>
    </source>
</evidence>